<sequence>MAKIEMELSDRVESDIERMVNNDEFVNWDEAVEKLLTQGLNAYGPAEEESEELGGDMFQQSVADQQDPAMRDDPGEDDYTL</sequence>
<dbReference type="EMBL" id="FNBK01000001">
    <property type="protein sequence ID" value="SDE74511.1"/>
    <property type="molecule type" value="Genomic_DNA"/>
</dbReference>
<proteinExistence type="predicted"/>
<feature type="region of interest" description="Disordered" evidence="1">
    <location>
        <begin position="42"/>
        <end position="81"/>
    </location>
</feature>
<dbReference type="AlphaFoldDB" id="A0A1G7FF28"/>
<name>A0A1G7FF28_9EURY</name>
<evidence type="ECO:0000313" key="3">
    <source>
        <dbReference type="Proteomes" id="UP000199076"/>
    </source>
</evidence>
<dbReference type="OrthoDB" id="298109at2157"/>
<dbReference type="RefSeq" id="WP_092686573.1">
    <property type="nucleotide sequence ID" value="NZ_FNBK01000001.1"/>
</dbReference>
<gene>
    <name evidence="2" type="ORF">SAMN05216218_101164</name>
</gene>
<organism evidence="2 3">
    <name type="scientific">Halorientalis regularis</name>
    <dbReference type="NCBI Taxonomy" id="660518"/>
    <lineage>
        <taxon>Archaea</taxon>
        <taxon>Methanobacteriati</taxon>
        <taxon>Methanobacteriota</taxon>
        <taxon>Stenosarchaea group</taxon>
        <taxon>Halobacteria</taxon>
        <taxon>Halobacteriales</taxon>
        <taxon>Haloarculaceae</taxon>
        <taxon>Halorientalis</taxon>
    </lineage>
</organism>
<accession>A0A1G7FF28</accession>
<protein>
    <recommendedName>
        <fullName evidence="4">CopG family transcriptional regulator</fullName>
    </recommendedName>
</protein>
<dbReference type="InterPro" id="IPR055544">
    <property type="entry name" value="DUF7120"/>
</dbReference>
<dbReference type="Pfam" id="PF23434">
    <property type="entry name" value="DUF7120"/>
    <property type="match status" value="1"/>
</dbReference>
<dbReference type="Proteomes" id="UP000199076">
    <property type="component" value="Unassembled WGS sequence"/>
</dbReference>
<evidence type="ECO:0000256" key="1">
    <source>
        <dbReference type="SAM" id="MobiDB-lite"/>
    </source>
</evidence>
<reference evidence="3" key="1">
    <citation type="submission" date="2016-10" db="EMBL/GenBank/DDBJ databases">
        <authorList>
            <person name="Varghese N."/>
            <person name="Submissions S."/>
        </authorList>
    </citation>
    <scope>NUCLEOTIDE SEQUENCE [LARGE SCALE GENOMIC DNA]</scope>
    <source>
        <strain evidence="3">IBRC-M 10760</strain>
    </source>
</reference>
<evidence type="ECO:0008006" key="4">
    <source>
        <dbReference type="Google" id="ProtNLM"/>
    </source>
</evidence>
<evidence type="ECO:0000313" key="2">
    <source>
        <dbReference type="EMBL" id="SDE74511.1"/>
    </source>
</evidence>
<keyword evidence="3" id="KW-1185">Reference proteome</keyword>